<proteinExistence type="predicted"/>
<reference evidence="1 2" key="1">
    <citation type="submission" date="2023-07" db="EMBL/GenBank/DDBJ databases">
        <title>Genomic Encyclopedia of Type Strains, Phase IV (KMG-IV): sequencing the most valuable type-strain genomes for metagenomic binning, comparative biology and taxonomic classification.</title>
        <authorList>
            <person name="Goeker M."/>
        </authorList>
    </citation>
    <scope>NUCLEOTIDE SEQUENCE [LARGE SCALE GENOMIC DNA]</scope>
    <source>
        <strain evidence="1 2">DSM 23494</strain>
    </source>
</reference>
<keyword evidence="2" id="KW-1185">Reference proteome</keyword>
<sequence>MGKVSYEKLTFFIGDGDIRSIVYDSLLIFEQ</sequence>
<organism evidence="1 2">
    <name type="scientific">Cytobacillus purgationiresistens</name>
    <dbReference type="NCBI Taxonomy" id="863449"/>
    <lineage>
        <taxon>Bacteria</taxon>
        <taxon>Bacillati</taxon>
        <taxon>Bacillota</taxon>
        <taxon>Bacilli</taxon>
        <taxon>Bacillales</taxon>
        <taxon>Bacillaceae</taxon>
        <taxon>Cytobacillus</taxon>
    </lineage>
</organism>
<protein>
    <submittedName>
        <fullName evidence="1">Uncharacterized protein</fullName>
    </submittedName>
</protein>
<dbReference type="EMBL" id="JAUSUB010000029">
    <property type="protein sequence ID" value="MDQ0272863.1"/>
    <property type="molecule type" value="Genomic_DNA"/>
</dbReference>
<comment type="caution">
    <text evidence="1">The sequence shown here is derived from an EMBL/GenBank/DDBJ whole genome shotgun (WGS) entry which is preliminary data.</text>
</comment>
<accession>A0ABU0ANJ4</accession>
<evidence type="ECO:0000313" key="1">
    <source>
        <dbReference type="EMBL" id="MDQ0272863.1"/>
    </source>
</evidence>
<gene>
    <name evidence="1" type="ORF">J2S17_004756</name>
</gene>
<name>A0ABU0ANJ4_9BACI</name>
<evidence type="ECO:0000313" key="2">
    <source>
        <dbReference type="Proteomes" id="UP001238088"/>
    </source>
</evidence>
<dbReference type="Proteomes" id="UP001238088">
    <property type="component" value="Unassembled WGS sequence"/>
</dbReference>